<dbReference type="AlphaFoldDB" id="A0A846I4J7"/>
<dbReference type="Proteomes" id="UP000473887">
    <property type="component" value="Unassembled WGS sequence"/>
</dbReference>
<sequence length="316" mass="37635">MIVAAWYPIMQYKLSFGVLDNLQKPINYVALKYGFASNCNESELLKFLCESEDKELKKMMRDLTCMVPYRLLSPFFTEDLKGKDKSSKNKIIEKLSLEDDTCFYKIIREGKNRILINEYWAQYLNENYRVIKSWIYYKLVCFLQKRNSNVPAIAFKLEAPKNRDLSSATKIWKEIIISKGPKDIYTGKDFIKENYEIHGGLSIDHFIPWSFVLHDEMWNLVPTFKNINSSKSDKLLNYNRYIDDFCDMQYMAVTYILEKRKQKDLESYIDALKIENFQEYLKYKPKEDFIKKLKQCIAPLYQIAENQGFEVMDRLF</sequence>
<keyword evidence="2" id="KW-0378">Hydrolase</keyword>
<protein>
    <submittedName>
        <fullName evidence="2">HNH endonuclease</fullName>
    </submittedName>
</protein>
<dbReference type="InterPro" id="IPR003615">
    <property type="entry name" value="HNH_nuc"/>
</dbReference>
<evidence type="ECO:0000313" key="3">
    <source>
        <dbReference type="Proteomes" id="UP000473887"/>
    </source>
</evidence>
<dbReference type="Gene3D" id="1.10.30.50">
    <property type="match status" value="1"/>
</dbReference>
<accession>A0A846I4J7</accession>
<comment type="caution">
    <text evidence="2">The sequence shown here is derived from an EMBL/GenBank/DDBJ whole genome shotgun (WGS) entry which is preliminary data.</text>
</comment>
<evidence type="ECO:0000259" key="1">
    <source>
        <dbReference type="Pfam" id="PF13395"/>
    </source>
</evidence>
<organism evidence="2 3">
    <name type="scientific">Clostridium botulinum</name>
    <dbReference type="NCBI Taxonomy" id="1491"/>
    <lineage>
        <taxon>Bacteria</taxon>
        <taxon>Bacillati</taxon>
        <taxon>Bacillota</taxon>
        <taxon>Clostridia</taxon>
        <taxon>Eubacteriales</taxon>
        <taxon>Clostridiaceae</taxon>
        <taxon>Clostridium</taxon>
    </lineage>
</organism>
<keyword evidence="2" id="KW-0255">Endonuclease</keyword>
<name>A0A846I4J7_CLOBO</name>
<reference evidence="2 3" key="1">
    <citation type="submission" date="2019-02" db="EMBL/GenBank/DDBJ databases">
        <title>Genome sequencing of Clostridium botulinum clinical isolates.</title>
        <authorList>
            <person name="Brunt J."/>
            <person name="Van Vliet A.H.M."/>
            <person name="Stringer S.C."/>
            <person name="Grant K.A."/>
            <person name="Carter A.C."/>
            <person name="Peck M.W."/>
        </authorList>
    </citation>
    <scope>NUCLEOTIDE SEQUENCE [LARGE SCALE GENOMIC DNA]</scope>
    <source>
        <strain evidence="2 3">H142660711</strain>
    </source>
</reference>
<evidence type="ECO:0000313" key="2">
    <source>
        <dbReference type="EMBL" id="NEZ92565.1"/>
    </source>
</evidence>
<dbReference type="CDD" id="cd00085">
    <property type="entry name" value="HNHc"/>
    <property type="match status" value="1"/>
</dbReference>
<dbReference type="EMBL" id="SGKC01000021">
    <property type="protein sequence ID" value="NEZ92565.1"/>
    <property type="molecule type" value="Genomic_DNA"/>
</dbReference>
<gene>
    <name evidence="2" type="ORF">EXM69_11565</name>
</gene>
<keyword evidence="2" id="KW-0540">Nuclease</keyword>
<feature type="domain" description="HNH nuclease" evidence="1">
    <location>
        <begin position="183"/>
        <end position="234"/>
    </location>
</feature>
<proteinExistence type="predicted"/>
<dbReference type="Pfam" id="PF13395">
    <property type="entry name" value="HNH_4"/>
    <property type="match status" value="1"/>
</dbReference>
<dbReference type="GO" id="GO:0004519">
    <property type="term" value="F:endonuclease activity"/>
    <property type="evidence" value="ECO:0007669"/>
    <property type="project" value="UniProtKB-KW"/>
</dbReference>